<reference evidence="4 5" key="1">
    <citation type="submission" date="2019-07" db="EMBL/GenBank/DDBJ databases">
        <title>Whole genome shotgun sequence of Alkalibacillus haloalkaliphilus NBRC 103110.</title>
        <authorList>
            <person name="Hosoyama A."/>
            <person name="Uohara A."/>
            <person name="Ohji S."/>
            <person name="Ichikawa N."/>
        </authorList>
    </citation>
    <scope>NUCLEOTIDE SEQUENCE [LARGE SCALE GENOMIC DNA]</scope>
    <source>
        <strain evidence="4 5">NBRC 103110</strain>
    </source>
</reference>
<dbReference type="GO" id="GO:0015225">
    <property type="term" value="F:biotin transmembrane transporter activity"/>
    <property type="evidence" value="ECO:0007669"/>
    <property type="project" value="UniProtKB-UniRule"/>
</dbReference>
<dbReference type="EMBL" id="BJYA01000023">
    <property type="protein sequence ID" value="GEN47005.1"/>
    <property type="molecule type" value="Genomic_DNA"/>
</dbReference>
<feature type="transmembrane region" description="Helical" evidence="3">
    <location>
        <begin position="12"/>
        <end position="32"/>
    </location>
</feature>
<sequence length="203" mass="21784">MKRKFSPSELTLGSVFVVLLMIGANIAIWFPFLKITYGAGSVPLSLQTFFAILAGIILGRKLGSFTVIVYLLIGAAGVPVFAEMSSGLQTFIYPTGGFLFSFIAVAWVTGYIVEKSQNPNIKVYLAATFAGLMANYLIGTPFMVASTNLVFEVPLTLTQGAIAMLPFFIKDFVITMGAAILLPKILGRLSVVNSSIPTHNTSQ</sequence>
<dbReference type="InterPro" id="IPR003784">
    <property type="entry name" value="BioY"/>
</dbReference>
<feature type="transmembrane region" description="Helical" evidence="3">
    <location>
        <begin position="124"/>
        <end position="145"/>
    </location>
</feature>
<name>A0A511W7D6_9BACI</name>
<feature type="transmembrane region" description="Helical" evidence="3">
    <location>
        <begin position="65"/>
        <end position="85"/>
    </location>
</feature>
<dbReference type="Pfam" id="PF02632">
    <property type="entry name" value="BioY"/>
    <property type="match status" value="1"/>
</dbReference>
<dbReference type="Proteomes" id="UP000321440">
    <property type="component" value="Unassembled WGS sequence"/>
</dbReference>
<dbReference type="AlphaFoldDB" id="A0A511W7D6"/>
<keyword evidence="2" id="KW-0813">Transport</keyword>
<dbReference type="Gene3D" id="1.10.1760.20">
    <property type="match status" value="1"/>
</dbReference>
<keyword evidence="3" id="KW-1133">Transmembrane helix</keyword>
<gene>
    <name evidence="4" type="primary">bioY</name>
    <name evidence="4" type="ORF">AHA02nite_27810</name>
</gene>
<evidence type="ECO:0000256" key="1">
    <source>
        <dbReference type="ARBA" id="ARBA00010692"/>
    </source>
</evidence>
<dbReference type="GO" id="GO:0005886">
    <property type="term" value="C:plasma membrane"/>
    <property type="evidence" value="ECO:0007669"/>
    <property type="project" value="UniProtKB-SubCell"/>
</dbReference>
<protein>
    <recommendedName>
        <fullName evidence="2">Biotin transporter</fullName>
    </recommendedName>
</protein>
<comment type="subcellular location">
    <subcellularLocation>
        <location evidence="2">Cell membrane</location>
        <topology evidence="2">Multi-pass membrane protein</topology>
    </subcellularLocation>
</comment>
<evidence type="ECO:0000256" key="2">
    <source>
        <dbReference type="PIRNR" id="PIRNR016661"/>
    </source>
</evidence>
<dbReference type="PANTHER" id="PTHR34295">
    <property type="entry name" value="BIOTIN TRANSPORTER BIOY"/>
    <property type="match status" value="1"/>
</dbReference>
<comment type="caution">
    <text evidence="4">The sequence shown here is derived from an EMBL/GenBank/DDBJ whole genome shotgun (WGS) entry which is preliminary data.</text>
</comment>
<dbReference type="RefSeq" id="WP_146818314.1">
    <property type="nucleotide sequence ID" value="NZ_BJYA01000023.1"/>
</dbReference>
<evidence type="ECO:0000313" key="5">
    <source>
        <dbReference type="Proteomes" id="UP000321440"/>
    </source>
</evidence>
<feature type="transmembrane region" description="Helical" evidence="3">
    <location>
        <begin position="157"/>
        <end position="182"/>
    </location>
</feature>
<proteinExistence type="inferred from homology"/>
<keyword evidence="2 3" id="KW-0472">Membrane</keyword>
<dbReference type="PANTHER" id="PTHR34295:SF1">
    <property type="entry name" value="BIOTIN TRANSPORTER BIOY"/>
    <property type="match status" value="1"/>
</dbReference>
<dbReference type="PIRSF" id="PIRSF016661">
    <property type="entry name" value="BioY"/>
    <property type="match status" value="1"/>
</dbReference>
<accession>A0A511W7D6</accession>
<feature type="transmembrane region" description="Helical" evidence="3">
    <location>
        <begin position="38"/>
        <end position="58"/>
    </location>
</feature>
<evidence type="ECO:0000256" key="3">
    <source>
        <dbReference type="SAM" id="Phobius"/>
    </source>
</evidence>
<keyword evidence="2" id="KW-1003">Cell membrane</keyword>
<evidence type="ECO:0000313" key="4">
    <source>
        <dbReference type="EMBL" id="GEN47005.1"/>
    </source>
</evidence>
<keyword evidence="5" id="KW-1185">Reference proteome</keyword>
<organism evidence="4 5">
    <name type="scientific">Alkalibacillus haloalkaliphilus</name>
    <dbReference type="NCBI Taxonomy" id="94136"/>
    <lineage>
        <taxon>Bacteria</taxon>
        <taxon>Bacillati</taxon>
        <taxon>Bacillota</taxon>
        <taxon>Bacilli</taxon>
        <taxon>Bacillales</taxon>
        <taxon>Bacillaceae</taxon>
        <taxon>Alkalibacillus</taxon>
    </lineage>
</organism>
<feature type="transmembrane region" description="Helical" evidence="3">
    <location>
        <begin position="91"/>
        <end position="112"/>
    </location>
</feature>
<keyword evidence="3" id="KW-0812">Transmembrane</keyword>
<dbReference type="OrthoDB" id="9803495at2"/>
<comment type="similarity">
    <text evidence="1 2">Belongs to the BioY family.</text>
</comment>